<sequence length="287" mass="32090">MINKKKLSIIAGILFIIGIAGSLITYRFVAPEPFSEEKVINNKQVSIVNIDTDNVRVNISPATDNMVKVTLDGKTSYNIERSFASNVKDSTLFITYNEKQRSWINLDIFDVLEPITLNVYLPEKQYDSLKVSSDNGYIFVKQLKVTHFDINTDNGRVELKDIYSQNIHAESNNGRMDLKDIMAQNIQVKTDNGRIILDRVEGKLEGKTNNGSISLITEELDRNINFDTNNGSISIKTEKEPTNVQFNVSVGNGKVNILNKYNGNAVIGNGENLIMLTTHNGSISVLK</sequence>
<dbReference type="Proteomes" id="UP000580891">
    <property type="component" value="Unassembled WGS sequence"/>
</dbReference>
<keyword evidence="1" id="KW-0812">Transmembrane</keyword>
<keyword evidence="4" id="KW-1185">Reference proteome</keyword>
<evidence type="ECO:0000259" key="2">
    <source>
        <dbReference type="Pfam" id="PF13349"/>
    </source>
</evidence>
<evidence type="ECO:0000313" key="3">
    <source>
        <dbReference type="EMBL" id="MBA2871195.1"/>
    </source>
</evidence>
<protein>
    <submittedName>
        <fullName evidence="3">DUF4097 and DUF4098 domain-containing protein YvlB</fullName>
    </submittedName>
</protein>
<feature type="domain" description="DUF4097" evidence="2">
    <location>
        <begin position="49"/>
        <end position="285"/>
    </location>
</feature>
<dbReference type="RefSeq" id="WP_181537052.1">
    <property type="nucleotide sequence ID" value="NZ_JACDUU010000003.1"/>
</dbReference>
<keyword evidence="1" id="KW-1133">Transmembrane helix</keyword>
<gene>
    <name evidence="3" type="ORF">HNQ85_001465</name>
</gene>
<evidence type="ECO:0000256" key="1">
    <source>
        <dbReference type="SAM" id="Phobius"/>
    </source>
</evidence>
<organism evidence="3 4">
    <name type="scientific">[Anoxybacillus] calidus</name>
    <dbReference type="NCBI Taxonomy" id="575178"/>
    <lineage>
        <taxon>Bacteria</taxon>
        <taxon>Bacillati</taxon>
        <taxon>Bacillota</taxon>
        <taxon>Bacilli</taxon>
        <taxon>Bacillales</taxon>
        <taxon>Anoxybacillaceae</taxon>
        <taxon>Paranoxybacillus</taxon>
    </lineage>
</organism>
<proteinExistence type="predicted"/>
<accession>A0A7W0BV63</accession>
<reference evidence="3 4" key="1">
    <citation type="submission" date="2020-07" db="EMBL/GenBank/DDBJ databases">
        <title>Genomic Encyclopedia of Type Strains, Phase IV (KMG-IV): sequencing the most valuable type-strain genomes for metagenomic binning, comparative biology and taxonomic classification.</title>
        <authorList>
            <person name="Goeker M."/>
        </authorList>
    </citation>
    <scope>NUCLEOTIDE SEQUENCE [LARGE SCALE GENOMIC DNA]</scope>
    <source>
        <strain evidence="3 4">DSM 25220</strain>
    </source>
</reference>
<comment type="caution">
    <text evidence="3">The sequence shown here is derived from an EMBL/GenBank/DDBJ whole genome shotgun (WGS) entry which is preliminary data.</text>
</comment>
<dbReference type="PANTHER" id="PTHR34094:SF1">
    <property type="entry name" value="PROTEIN FAM185A"/>
    <property type="match status" value="1"/>
</dbReference>
<dbReference type="Pfam" id="PF13349">
    <property type="entry name" value="DUF4097"/>
    <property type="match status" value="1"/>
</dbReference>
<feature type="transmembrane region" description="Helical" evidence="1">
    <location>
        <begin position="7"/>
        <end position="29"/>
    </location>
</feature>
<name>A0A7W0BV63_9BACL</name>
<dbReference type="AlphaFoldDB" id="A0A7W0BV63"/>
<keyword evidence="1" id="KW-0472">Membrane</keyword>
<dbReference type="PANTHER" id="PTHR34094">
    <property type="match status" value="1"/>
</dbReference>
<dbReference type="EMBL" id="JACDUU010000003">
    <property type="protein sequence ID" value="MBA2871195.1"/>
    <property type="molecule type" value="Genomic_DNA"/>
</dbReference>
<evidence type="ECO:0000313" key="4">
    <source>
        <dbReference type="Proteomes" id="UP000580891"/>
    </source>
</evidence>
<dbReference type="InterPro" id="IPR025164">
    <property type="entry name" value="Toastrack_DUF4097"/>
</dbReference>